<dbReference type="EMBL" id="CACRTR010000023">
    <property type="protein sequence ID" value="VYU75264.1"/>
    <property type="molecule type" value="Genomic_DNA"/>
</dbReference>
<organism evidence="1">
    <name type="scientific">Eubacterium limosum</name>
    <dbReference type="NCBI Taxonomy" id="1736"/>
    <lineage>
        <taxon>Bacteria</taxon>
        <taxon>Bacillati</taxon>
        <taxon>Bacillota</taxon>
        <taxon>Clostridia</taxon>
        <taxon>Eubacteriales</taxon>
        <taxon>Eubacteriaceae</taxon>
        <taxon>Eubacterium</taxon>
    </lineage>
</organism>
<protein>
    <submittedName>
        <fullName evidence="1">Uncharacterized protein</fullName>
    </submittedName>
</protein>
<gene>
    <name evidence="1" type="ORF">ELLFYP34_01207</name>
</gene>
<evidence type="ECO:0000313" key="1">
    <source>
        <dbReference type="EMBL" id="VYU75264.1"/>
    </source>
</evidence>
<name>A0A6N3HEB4_EUBLI</name>
<accession>A0A6N3HEB4</accession>
<dbReference type="AlphaFoldDB" id="A0A6N3HEB4"/>
<proteinExistence type="predicted"/>
<reference evidence="1" key="1">
    <citation type="submission" date="2019-11" db="EMBL/GenBank/DDBJ databases">
        <authorList>
            <person name="Feng L."/>
        </authorList>
    </citation>
    <scope>NUCLEOTIDE SEQUENCE</scope>
    <source>
        <strain evidence="1">ElimosumLFYP34</strain>
    </source>
</reference>
<sequence length="57" mass="6585">MNFIIKSLDWESGESVEIVVDKDQIIEARGYHFIEMVPGDIFENVIDIVFAEIEILD</sequence>